<accession>A0ABP4W922</accession>
<name>A0ABP4W922_9ACTN</name>
<sequence length="210" mass="21703">MNKTLGLAVLLGVLGVGLAGCGAGGAPPGGGAHPVDAVEATAAAPMSIESQALLALGFDQADADVVNAAVANAPDAASLEAPGATASPQETKGDKGDRRRNGAGERALIMRLRHAFGKKALHGEVTVQTRNGTRTLVAQRGEITALTDATLTVRSADGYTLTWTFADKYHFFQHRRLIQPTDLKVGMQVGVAGFKDGDTPKARAVIIPKR</sequence>
<dbReference type="Proteomes" id="UP001500655">
    <property type="component" value="Unassembled WGS sequence"/>
</dbReference>
<feature type="chain" id="PRO_5047124035" description="DUF5666 domain-containing protein" evidence="2">
    <location>
        <begin position="20"/>
        <end position="210"/>
    </location>
</feature>
<comment type="caution">
    <text evidence="3">The sequence shown here is derived from an EMBL/GenBank/DDBJ whole genome shotgun (WGS) entry which is preliminary data.</text>
</comment>
<feature type="compositionally biased region" description="Basic and acidic residues" evidence="1">
    <location>
        <begin position="91"/>
        <end position="101"/>
    </location>
</feature>
<organism evidence="3 4">
    <name type="scientific">Luedemannella helvata</name>
    <dbReference type="NCBI Taxonomy" id="349315"/>
    <lineage>
        <taxon>Bacteria</taxon>
        <taxon>Bacillati</taxon>
        <taxon>Actinomycetota</taxon>
        <taxon>Actinomycetes</taxon>
        <taxon>Micromonosporales</taxon>
        <taxon>Micromonosporaceae</taxon>
        <taxon>Luedemannella</taxon>
    </lineage>
</organism>
<keyword evidence="2" id="KW-0732">Signal</keyword>
<dbReference type="PROSITE" id="PS51257">
    <property type="entry name" value="PROKAR_LIPOPROTEIN"/>
    <property type="match status" value="1"/>
</dbReference>
<gene>
    <name evidence="3" type="ORF">GCM10009681_19250</name>
</gene>
<evidence type="ECO:0008006" key="5">
    <source>
        <dbReference type="Google" id="ProtNLM"/>
    </source>
</evidence>
<keyword evidence="4" id="KW-1185">Reference proteome</keyword>
<feature type="region of interest" description="Disordered" evidence="1">
    <location>
        <begin position="77"/>
        <end position="101"/>
    </location>
</feature>
<dbReference type="EMBL" id="BAAALS010000007">
    <property type="protein sequence ID" value="GAA1748161.1"/>
    <property type="molecule type" value="Genomic_DNA"/>
</dbReference>
<protein>
    <recommendedName>
        <fullName evidence="5">DUF5666 domain-containing protein</fullName>
    </recommendedName>
</protein>
<evidence type="ECO:0000313" key="4">
    <source>
        <dbReference type="Proteomes" id="UP001500655"/>
    </source>
</evidence>
<evidence type="ECO:0000313" key="3">
    <source>
        <dbReference type="EMBL" id="GAA1748161.1"/>
    </source>
</evidence>
<reference evidence="4" key="1">
    <citation type="journal article" date="2019" name="Int. J. Syst. Evol. Microbiol.">
        <title>The Global Catalogue of Microorganisms (GCM) 10K type strain sequencing project: providing services to taxonomists for standard genome sequencing and annotation.</title>
        <authorList>
            <consortium name="The Broad Institute Genomics Platform"/>
            <consortium name="The Broad Institute Genome Sequencing Center for Infectious Disease"/>
            <person name="Wu L."/>
            <person name="Ma J."/>
        </authorList>
    </citation>
    <scope>NUCLEOTIDE SEQUENCE [LARGE SCALE GENOMIC DNA]</scope>
    <source>
        <strain evidence="4">JCM 13249</strain>
    </source>
</reference>
<dbReference type="RefSeq" id="WP_344079060.1">
    <property type="nucleotide sequence ID" value="NZ_BAAALS010000007.1"/>
</dbReference>
<evidence type="ECO:0000256" key="1">
    <source>
        <dbReference type="SAM" id="MobiDB-lite"/>
    </source>
</evidence>
<proteinExistence type="predicted"/>
<evidence type="ECO:0000256" key="2">
    <source>
        <dbReference type="SAM" id="SignalP"/>
    </source>
</evidence>
<feature type="signal peptide" evidence="2">
    <location>
        <begin position="1"/>
        <end position="19"/>
    </location>
</feature>